<sequence length="61" mass="6748">MAQSTPPVILVGKNPIHLKHGVDMTPVTRLRTEDGVYQSVGVEYYSQGATEENDFSKQGNR</sequence>
<reference evidence="1" key="1">
    <citation type="submission" date="2020-04" db="EMBL/GenBank/DDBJ databases">
        <title>Hybrid Assembly of Korean Phytophthora infestans isolates.</title>
        <authorList>
            <person name="Prokchorchik M."/>
            <person name="Lee Y."/>
            <person name="Seo J."/>
            <person name="Cho J.-H."/>
            <person name="Park Y.-E."/>
            <person name="Jang D.-C."/>
            <person name="Im J.-S."/>
            <person name="Choi J.-G."/>
            <person name="Park H.-J."/>
            <person name="Lee G.-B."/>
            <person name="Lee Y.-G."/>
            <person name="Hong S.-Y."/>
            <person name="Cho K."/>
            <person name="Sohn K.H."/>
        </authorList>
    </citation>
    <scope>NUCLEOTIDE SEQUENCE</scope>
    <source>
        <strain evidence="1">KR_1_A1</strain>
    </source>
</reference>
<evidence type="ECO:0000313" key="2">
    <source>
        <dbReference type="Proteomes" id="UP000602510"/>
    </source>
</evidence>
<comment type="caution">
    <text evidence="1">The sequence shown here is derived from an EMBL/GenBank/DDBJ whole genome shotgun (WGS) entry which is preliminary data.</text>
</comment>
<dbReference type="AlphaFoldDB" id="A0A833WBA6"/>
<protein>
    <submittedName>
        <fullName evidence="1">Uncharacterized protein</fullName>
    </submittedName>
</protein>
<keyword evidence="2" id="KW-1185">Reference proteome</keyword>
<gene>
    <name evidence="1" type="ORF">GN244_ATG12073</name>
</gene>
<accession>A0A833WBA6</accession>
<name>A0A833WBA6_PHYIN</name>
<proteinExistence type="predicted"/>
<dbReference type="EMBL" id="WSZM01000290">
    <property type="protein sequence ID" value="KAF4035842.1"/>
    <property type="molecule type" value="Genomic_DNA"/>
</dbReference>
<evidence type="ECO:0000313" key="1">
    <source>
        <dbReference type="EMBL" id="KAF4035842.1"/>
    </source>
</evidence>
<dbReference type="Proteomes" id="UP000602510">
    <property type="component" value="Unassembled WGS sequence"/>
</dbReference>
<organism evidence="1 2">
    <name type="scientific">Phytophthora infestans</name>
    <name type="common">Potato late blight agent</name>
    <name type="synonym">Botrytis infestans</name>
    <dbReference type="NCBI Taxonomy" id="4787"/>
    <lineage>
        <taxon>Eukaryota</taxon>
        <taxon>Sar</taxon>
        <taxon>Stramenopiles</taxon>
        <taxon>Oomycota</taxon>
        <taxon>Peronosporomycetes</taxon>
        <taxon>Peronosporales</taxon>
        <taxon>Peronosporaceae</taxon>
        <taxon>Phytophthora</taxon>
    </lineage>
</organism>